<dbReference type="Pfam" id="PF00005">
    <property type="entry name" value="ABC_tran"/>
    <property type="match status" value="1"/>
</dbReference>
<dbReference type="GO" id="GO:0016887">
    <property type="term" value="F:ATP hydrolysis activity"/>
    <property type="evidence" value="ECO:0007669"/>
    <property type="project" value="InterPro"/>
</dbReference>
<dbReference type="InterPro" id="IPR050093">
    <property type="entry name" value="ABC_SmlMolc_Importer"/>
</dbReference>
<evidence type="ECO:0000259" key="5">
    <source>
        <dbReference type="PROSITE" id="PS50893"/>
    </source>
</evidence>
<evidence type="ECO:0000313" key="7">
    <source>
        <dbReference type="Proteomes" id="UP000215405"/>
    </source>
</evidence>
<evidence type="ECO:0000256" key="4">
    <source>
        <dbReference type="ARBA" id="ARBA00022840"/>
    </source>
</evidence>
<dbReference type="Proteomes" id="UP000215405">
    <property type="component" value="Unassembled WGS sequence"/>
</dbReference>
<dbReference type="InterPro" id="IPR003439">
    <property type="entry name" value="ABC_transporter-like_ATP-bd"/>
</dbReference>
<evidence type="ECO:0000313" key="6">
    <source>
        <dbReference type="EMBL" id="OXT01943.1"/>
    </source>
</evidence>
<dbReference type="SUPFAM" id="SSF52540">
    <property type="entry name" value="P-loop containing nucleoside triphosphate hydrolases"/>
    <property type="match status" value="1"/>
</dbReference>
<dbReference type="EMBL" id="NBYO01000001">
    <property type="protein sequence ID" value="OXT01943.1"/>
    <property type="molecule type" value="Genomic_DNA"/>
</dbReference>
<keyword evidence="2" id="KW-0813">Transport</keyword>
<dbReference type="GO" id="GO:0005524">
    <property type="term" value="F:ATP binding"/>
    <property type="evidence" value="ECO:0007669"/>
    <property type="project" value="UniProtKB-KW"/>
</dbReference>
<keyword evidence="7" id="KW-1185">Reference proteome</keyword>
<keyword evidence="4 6" id="KW-0067">ATP-binding</keyword>
<dbReference type="InterPro" id="IPR003593">
    <property type="entry name" value="AAA+_ATPase"/>
</dbReference>
<protein>
    <submittedName>
        <fullName evidence="6">ABC transporter ATP-binding protein</fullName>
    </submittedName>
</protein>
<evidence type="ECO:0000256" key="2">
    <source>
        <dbReference type="ARBA" id="ARBA00022448"/>
    </source>
</evidence>
<dbReference type="Gene3D" id="3.40.50.300">
    <property type="entry name" value="P-loop containing nucleotide triphosphate hydrolases"/>
    <property type="match status" value="1"/>
</dbReference>
<organism evidence="6 7">
    <name type="scientific">Notoacmeibacter marinus</name>
    <dbReference type="NCBI Taxonomy" id="1876515"/>
    <lineage>
        <taxon>Bacteria</taxon>
        <taxon>Pseudomonadati</taxon>
        <taxon>Pseudomonadota</taxon>
        <taxon>Alphaproteobacteria</taxon>
        <taxon>Hyphomicrobiales</taxon>
        <taxon>Notoacmeibacteraceae</taxon>
        <taxon>Notoacmeibacter</taxon>
    </lineage>
</organism>
<name>A0A231V178_9HYPH</name>
<reference evidence="7" key="1">
    <citation type="journal article" date="2017" name="Int. J. Syst. Evol. Microbiol.">
        <title>Notoacmeibacter marinus gen. nov., sp. nov., isolated from the gut of a limpet and proposal of Notoacmeibacteraceae fam. nov. in the order Rhizobiales of the class Alphaproteobacteria.</title>
        <authorList>
            <person name="Huang Z."/>
            <person name="Guo F."/>
            <person name="Lai Q."/>
        </authorList>
    </citation>
    <scope>NUCLEOTIDE SEQUENCE [LARGE SCALE GENOMIC DNA]</scope>
    <source>
        <strain evidence="7">XMTR2A4</strain>
    </source>
</reference>
<dbReference type="AlphaFoldDB" id="A0A231V178"/>
<feature type="domain" description="ABC transporter" evidence="5">
    <location>
        <begin position="13"/>
        <end position="227"/>
    </location>
</feature>
<evidence type="ECO:0000256" key="3">
    <source>
        <dbReference type="ARBA" id="ARBA00022741"/>
    </source>
</evidence>
<gene>
    <name evidence="6" type="ORF">B7H23_03100</name>
</gene>
<dbReference type="PANTHER" id="PTHR42781">
    <property type="entry name" value="SPERMIDINE/PUTRESCINE IMPORT ATP-BINDING PROTEIN POTA"/>
    <property type="match status" value="1"/>
</dbReference>
<comment type="similarity">
    <text evidence="1">Belongs to the ABC transporter superfamily.</text>
</comment>
<dbReference type="InterPro" id="IPR017871">
    <property type="entry name" value="ABC_transporter-like_CS"/>
</dbReference>
<evidence type="ECO:0000256" key="1">
    <source>
        <dbReference type="ARBA" id="ARBA00005417"/>
    </source>
</evidence>
<comment type="caution">
    <text evidence="6">The sequence shown here is derived from an EMBL/GenBank/DDBJ whole genome shotgun (WGS) entry which is preliminary data.</text>
</comment>
<keyword evidence="3" id="KW-0547">Nucleotide-binding</keyword>
<dbReference type="SMART" id="SM00382">
    <property type="entry name" value="AAA"/>
    <property type="match status" value="1"/>
</dbReference>
<accession>A0A231V178</accession>
<dbReference type="PANTHER" id="PTHR42781:SF4">
    <property type="entry name" value="SPERMIDINE_PUTRESCINE IMPORT ATP-BINDING PROTEIN POTA"/>
    <property type="match status" value="1"/>
</dbReference>
<dbReference type="PROSITE" id="PS50893">
    <property type="entry name" value="ABC_TRANSPORTER_2"/>
    <property type="match status" value="1"/>
</dbReference>
<sequence length="227" mass="24157">MLDNGARQGAKADASLDLRAVRIALNGQALLQLEHTVAPGEILTVMGPSGSGKSSLLAYIGGFLDPAFTARGEVWLGGRKIDGRPASDRHCGLLFQDALLFPHMNVGQNLAFALPSAVRGRQTRQEEVRRVLRQIGLPDIEKRDPATLSGGQKARVALARTLLSRPDAMLLDEPFSSLDADLRTAMRDLTFGAIRQAGIPAILVTHDKVDAEAARGPVVTIGEPGIA</sequence>
<dbReference type="InterPro" id="IPR027417">
    <property type="entry name" value="P-loop_NTPase"/>
</dbReference>
<proteinExistence type="inferred from homology"/>
<dbReference type="PROSITE" id="PS00211">
    <property type="entry name" value="ABC_TRANSPORTER_1"/>
    <property type="match status" value="1"/>
</dbReference>